<protein>
    <submittedName>
        <fullName evidence="2">Kinase domain-containing protein</fullName>
    </submittedName>
</protein>
<dbReference type="GO" id="GO:0004672">
    <property type="term" value="F:protein kinase activity"/>
    <property type="evidence" value="ECO:0007669"/>
    <property type="project" value="InterPro"/>
</dbReference>
<organism evidence="2 3">
    <name type="scientific">Favolaschia claudopus</name>
    <dbReference type="NCBI Taxonomy" id="2862362"/>
    <lineage>
        <taxon>Eukaryota</taxon>
        <taxon>Fungi</taxon>
        <taxon>Dikarya</taxon>
        <taxon>Basidiomycota</taxon>
        <taxon>Agaricomycotina</taxon>
        <taxon>Agaricomycetes</taxon>
        <taxon>Agaricomycetidae</taxon>
        <taxon>Agaricales</taxon>
        <taxon>Marasmiineae</taxon>
        <taxon>Mycenaceae</taxon>
        <taxon>Favolaschia</taxon>
    </lineage>
</organism>
<name>A0AAW0BAY5_9AGAR</name>
<dbReference type="EMBL" id="JAWWNJ010000036">
    <property type="protein sequence ID" value="KAK7023006.1"/>
    <property type="molecule type" value="Genomic_DNA"/>
</dbReference>
<dbReference type="SUPFAM" id="SSF56112">
    <property type="entry name" value="Protein kinase-like (PK-like)"/>
    <property type="match status" value="1"/>
</dbReference>
<dbReference type="Gene3D" id="1.10.510.10">
    <property type="entry name" value="Transferase(Phosphotransferase) domain 1"/>
    <property type="match status" value="1"/>
</dbReference>
<dbReference type="Proteomes" id="UP001362999">
    <property type="component" value="Unassembled WGS sequence"/>
</dbReference>
<keyword evidence="2" id="KW-0418">Kinase</keyword>
<evidence type="ECO:0000313" key="3">
    <source>
        <dbReference type="Proteomes" id="UP001362999"/>
    </source>
</evidence>
<proteinExistence type="predicted"/>
<feature type="domain" description="Protein kinase" evidence="1">
    <location>
        <begin position="1"/>
        <end position="322"/>
    </location>
</feature>
<dbReference type="SMART" id="SM00220">
    <property type="entry name" value="S_TKc"/>
    <property type="match status" value="1"/>
</dbReference>
<dbReference type="InterPro" id="IPR000719">
    <property type="entry name" value="Prot_kinase_dom"/>
</dbReference>
<dbReference type="GO" id="GO:0005524">
    <property type="term" value="F:ATP binding"/>
    <property type="evidence" value="ECO:0007669"/>
    <property type="project" value="InterPro"/>
</dbReference>
<sequence length="417" mass="48917">MEPNLPPGLDEYEMHWFHRRDFLLQQGYRLRPKFDPDFASRYHVLDETALDELRAGFYRHTIMDAVRMTDGAKVMLKLVYTSLHPHEVEIAQLFSSPLHLGHPRNHCIPLLDLLQEPEDPDIQIMVMPLLVSFQEPLFETVGELVDCWRQIFEGMQYMHENFVAHRDCTLLNILQDPILLYPEGFHPVQTLMDPAYKHLSRPITRTECWPRYYIIDFGLSRRYDPAQGSPMEDVIRGADRSPPEHIGAAYDLPCNPFPTDIYFLGNLLKEEFVYKGFPRASHDRLWLYRPLRFLRPLIKDMTRKNPARRPTIGEVVERFEKITRKLSSEHLRKPGQRIHRRDRKVQLVRQNKNISNGAPALPPYTPPTIVPLSPEMRVFYTQKRTNHEGAAIGQMLRVVDGAQKWCRDTLRRIVVNN</sequence>
<keyword evidence="2" id="KW-0808">Transferase</keyword>
<dbReference type="PROSITE" id="PS50011">
    <property type="entry name" value="PROTEIN_KINASE_DOM"/>
    <property type="match status" value="1"/>
</dbReference>
<evidence type="ECO:0000259" key="1">
    <source>
        <dbReference type="PROSITE" id="PS50011"/>
    </source>
</evidence>
<comment type="caution">
    <text evidence="2">The sequence shown here is derived from an EMBL/GenBank/DDBJ whole genome shotgun (WGS) entry which is preliminary data.</text>
</comment>
<accession>A0AAW0BAY5</accession>
<dbReference type="InterPro" id="IPR011009">
    <property type="entry name" value="Kinase-like_dom_sf"/>
</dbReference>
<evidence type="ECO:0000313" key="2">
    <source>
        <dbReference type="EMBL" id="KAK7023006.1"/>
    </source>
</evidence>
<keyword evidence="3" id="KW-1185">Reference proteome</keyword>
<gene>
    <name evidence="2" type="ORF">R3P38DRAFT_1094315</name>
</gene>
<reference evidence="2 3" key="1">
    <citation type="journal article" date="2024" name="J Genomics">
        <title>Draft genome sequencing and assembly of Favolaschia claudopus CIRM-BRFM 2984 isolated from oak limbs.</title>
        <authorList>
            <person name="Navarro D."/>
            <person name="Drula E."/>
            <person name="Chaduli D."/>
            <person name="Cazenave R."/>
            <person name="Ahrendt S."/>
            <person name="Wang J."/>
            <person name="Lipzen A."/>
            <person name="Daum C."/>
            <person name="Barry K."/>
            <person name="Grigoriev I.V."/>
            <person name="Favel A."/>
            <person name="Rosso M.N."/>
            <person name="Martin F."/>
        </authorList>
    </citation>
    <scope>NUCLEOTIDE SEQUENCE [LARGE SCALE GENOMIC DNA]</scope>
    <source>
        <strain evidence="2 3">CIRM-BRFM 2984</strain>
    </source>
</reference>
<dbReference type="AlphaFoldDB" id="A0AAW0BAY5"/>